<feature type="signal peptide" evidence="2">
    <location>
        <begin position="1"/>
        <end position="25"/>
    </location>
</feature>
<keyword evidence="4" id="KW-1185">Reference proteome</keyword>
<feature type="region of interest" description="Disordered" evidence="1">
    <location>
        <begin position="130"/>
        <end position="177"/>
    </location>
</feature>
<sequence>MPSPNKTGASLGLMVLLCALPTLLSMPLHGIPNTSFTIPTPFPPSAASFDLNSYLPTDYDWSRSTASSIMDLDIDHHHHRKLSSSTASTTRRLEFSSDLDAEAAGVLGNLDISFDASPSENGKIRVRIHNPASSASSRATSPGTTSSSSSGWNSDTPIRADGIYSAPSPSSMSSTSSSSISTSAFSPIATSDPFFGIGGSGDFGVGLGLFGDSGHFGNWSPSSDEFTYSSLPSAAVSGSSGYSLTSSGQVNTAAAAGFTDLGNGEFAIPDPQAQGQKRRVRIALKSMPQPGGAEGGEWEVQIC</sequence>
<keyword evidence="2" id="KW-0732">Signal</keyword>
<feature type="chain" id="PRO_5041962641" evidence="2">
    <location>
        <begin position="26"/>
        <end position="303"/>
    </location>
</feature>
<comment type="caution">
    <text evidence="3">The sequence shown here is derived from an EMBL/GenBank/DDBJ whole genome shotgun (WGS) entry which is preliminary data.</text>
</comment>
<organism evidence="3 4">
    <name type="scientific">Leucocoprinus birnbaumii</name>
    <dbReference type="NCBI Taxonomy" id="56174"/>
    <lineage>
        <taxon>Eukaryota</taxon>
        <taxon>Fungi</taxon>
        <taxon>Dikarya</taxon>
        <taxon>Basidiomycota</taxon>
        <taxon>Agaricomycotina</taxon>
        <taxon>Agaricomycetes</taxon>
        <taxon>Agaricomycetidae</taxon>
        <taxon>Agaricales</taxon>
        <taxon>Agaricineae</taxon>
        <taxon>Agaricaceae</taxon>
        <taxon>Leucocoprinus</taxon>
    </lineage>
</organism>
<dbReference type="EMBL" id="JANIEX010000245">
    <property type="protein sequence ID" value="KAJ3570290.1"/>
    <property type="molecule type" value="Genomic_DNA"/>
</dbReference>
<dbReference type="Proteomes" id="UP001213000">
    <property type="component" value="Unassembled WGS sequence"/>
</dbReference>
<evidence type="ECO:0000256" key="1">
    <source>
        <dbReference type="SAM" id="MobiDB-lite"/>
    </source>
</evidence>
<feature type="compositionally biased region" description="Low complexity" evidence="1">
    <location>
        <begin position="131"/>
        <end position="151"/>
    </location>
</feature>
<proteinExistence type="predicted"/>
<evidence type="ECO:0000313" key="4">
    <source>
        <dbReference type="Proteomes" id="UP001213000"/>
    </source>
</evidence>
<dbReference type="AlphaFoldDB" id="A0AAD5YSS4"/>
<feature type="compositionally biased region" description="Low complexity" evidence="1">
    <location>
        <begin position="163"/>
        <end position="177"/>
    </location>
</feature>
<reference evidence="3" key="1">
    <citation type="submission" date="2022-07" db="EMBL/GenBank/DDBJ databases">
        <title>Genome Sequence of Leucocoprinus birnbaumii.</title>
        <authorList>
            <person name="Buettner E."/>
        </authorList>
    </citation>
    <scope>NUCLEOTIDE SEQUENCE</scope>
    <source>
        <strain evidence="3">VT141</strain>
    </source>
</reference>
<protein>
    <submittedName>
        <fullName evidence="3">Uncharacterized protein</fullName>
    </submittedName>
</protein>
<accession>A0AAD5YSS4</accession>
<evidence type="ECO:0000256" key="2">
    <source>
        <dbReference type="SAM" id="SignalP"/>
    </source>
</evidence>
<evidence type="ECO:0000313" key="3">
    <source>
        <dbReference type="EMBL" id="KAJ3570290.1"/>
    </source>
</evidence>
<name>A0AAD5YSS4_9AGAR</name>
<gene>
    <name evidence="3" type="ORF">NP233_g4508</name>
</gene>